<proteinExistence type="predicted"/>
<accession>A0A553HL83</accession>
<dbReference type="AlphaFoldDB" id="A0A553HL83"/>
<feature type="region of interest" description="Disordered" evidence="1">
    <location>
        <begin position="11"/>
        <end position="32"/>
    </location>
</feature>
<dbReference type="EMBL" id="VFLP01000081">
    <property type="protein sequence ID" value="TRX88712.1"/>
    <property type="molecule type" value="Genomic_DNA"/>
</dbReference>
<name>A0A553HL83_9PEZI</name>
<keyword evidence="3" id="KW-1185">Reference proteome</keyword>
<evidence type="ECO:0000313" key="2">
    <source>
        <dbReference type="EMBL" id="TRX88712.1"/>
    </source>
</evidence>
<sequence length="315" mass="35477">MYSIPSSIARPRRFGSGLSPAAARRKHRQRPRAERLQILNHARKDTHTVRLGWDPDEREDGRRLAFDPTVALPGERQRHMPRLKRQEAFCIPKTWDISDTDIVVSDAELYRLGILYDDDGSEHIHGSGFCLDAITHQEPVYSIRPTKRTKKSHYRRLPLGEKNSHLSVELLSTYLSDNTAITRFFAPMGDKEPARLHHDDFGGTNQQQMSSTLRNVSAEPLSIIYGLSESSIHSTPTEIDSIDLMSDQDEERCKELKEDISYSGDWALVSDTDSDAGQSIRDTDWVDTEADMFTGHEAAADPVGGAWVFLAGDDS</sequence>
<dbReference type="Proteomes" id="UP000319160">
    <property type="component" value="Unassembled WGS sequence"/>
</dbReference>
<protein>
    <submittedName>
        <fullName evidence="2">Uncharacterized protein</fullName>
    </submittedName>
</protein>
<comment type="caution">
    <text evidence="2">The sequence shown here is derived from an EMBL/GenBank/DDBJ whole genome shotgun (WGS) entry which is preliminary data.</text>
</comment>
<dbReference type="OrthoDB" id="5207704at2759"/>
<evidence type="ECO:0000256" key="1">
    <source>
        <dbReference type="SAM" id="MobiDB-lite"/>
    </source>
</evidence>
<organism evidence="2 3">
    <name type="scientific">Xylaria flabelliformis</name>
    <dbReference type="NCBI Taxonomy" id="2512241"/>
    <lineage>
        <taxon>Eukaryota</taxon>
        <taxon>Fungi</taxon>
        <taxon>Dikarya</taxon>
        <taxon>Ascomycota</taxon>
        <taxon>Pezizomycotina</taxon>
        <taxon>Sordariomycetes</taxon>
        <taxon>Xylariomycetidae</taxon>
        <taxon>Xylariales</taxon>
        <taxon>Xylariaceae</taxon>
        <taxon>Xylaria</taxon>
    </lineage>
</organism>
<gene>
    <name evidence="2" type="ORF">FHL15_010384</name>
</gene>
<evidence type="ECO:0000313" key="3">
    <source>
        <dbReference type="Proteomes" id="UP000319160"/>
    </source>
</evidence>
<reference evidence="3" key="1">
    <citation type="submission" date="2019-06" db="EMBL/GenBank/DDBJ databases">
        <title>Draft genome sequence of the griseofulvin-producing fungus Xylaria cubensis strain G536.</title>
        <authorList>
            <person name="Mead M.E."/>
            <person name="Raja H.A."/>
            <person name="Steenwyk J.L."/>
            <person name="Knowles S.L."/>
            <person name="Oberlies N.H."/>
            <person name="Rokas A."/>
        </authorList>
    </citation>
    <scope>NUCLEOTIDE SEQUENCE [LARGE SCALE GENOMIC DNA]</scope>
    <source>
        <strain evidence="3">G536</strain>
    </source>
</reference>